<dbReference type="RefSeq" id="WP_203761187.1">
    <property type="nucleotide sequence ID" value="NZ_BAAABO010000029.1"/>
</dbReference>
<evidence type="ECO:0008006" key="4">
    <source>
        <dbReference type="Google" id="ProtNLM"/>
    </source>
</evidence>
<dbReference type="EMBL" id="BOMI01000033">
    <property type="protein sequence ID" value="GID73257.1"/>
    <property type="molecule type" value="Genomic_DNA"/>
</dbReference>
<dbReference type="SUPFAM" id="SSF143120">
    <property type="entry name" value="YefM-like"/>
    <property type="match status" value="1"/>
</dbReference>
<dbReference type="InterPro" id="IPR036165">
    <property type="entry name" value="YefM-like_sf"/>
</dbReference>
<protein>
    <recommendedName>
        <fullName evidence="4">Antitoxin</fullName>
    </recommendedName>
</protein>
<comment type="similarity">
    <text evidence="1">Belongs to the phD/YefM antitoxin family.</text>
</comment>
<dbReference type="Proteomes" id="UP000609879">
    <property type="component" value="Unassembled WGS sequence"/>
</dbReference>
<dbReference type="NCBIfam" id="TIGR01552">
    <property type="entry name" value="phd_fam"/>
    <property type="match status" value="1"/>
</dbReference>
<comment type="caution">
    <text evidence="2">The sequence shown here is derived from an EMBL/GenBank/DDBJ whole genome shotgun (WGS) entry which is preliminary data.</text>
</comment>
<accession>A0ABQ3XZV0</accession>
<dbReference type="Gene3D" id="3.40.1620.10">
    <property type="entry name" value="YefM-like domain"/>
    <property type="match status" value="1"/>
</dbReference>
<evidence type="ECO:0000313" key="2">
    <source>
        <dbReference type="EMBL" id="GID73257.1"/>
    </source>
</evidence>
<reference evidence="2 3" key="1">
    <citation type="submission" date="2021-01" db="EMBL/GenBank/DDBJ databases">
        <title>Whole genome shotgun sequence of Actinoplanes deccanensis NBRC 13994.</title>
        <authorList>
            <person name="Komaki H."/>
            <person name="Tamura T."/>
        </authorList>
    </citation>
    <scope>NUCLEOTIDE SEQUENCE [LARGE SCALE GENOMIC DNA]</scope>
    <source>
        <strain evidence="2 3">NBRC 13994</strain>
    </source>
</reference>
<evidence type="ECO:0000256" key="1">
    <source>
        <dbReference type="ARBA" id="ARBA00009981"/>
    </source>
</evidence>
<sequence>MTITTTAPSDRSPHRNPYDLDMAKRVMLGIQELRLHLKDVITRVTGTAEKPAEHVVFTRHGKPTAVLVPMDWYRQAAEKMGEPTDL</sequence>
<proteinExistence type="inferred from homology"/>
<organism evidence="2 3">
    <name type="scientific">Paractinoplanes deccanensis</name>
    <dbReference type="NCBI Taxonomy" id="113561"/>
    <lineage>
        <taxon>Bacteria</taxon>
        <taxon>Bacillati</taxon>
        <taxon>Actinomycetota</taxon>
        <taxon>Actinomycetes</taxon>
        <taxon>Micromonosporales</taxon>
        <taxon>Micromonosporaceae</taxon>
        <taxon>Paractinoplanes</taxon>
    </lineage>
</organism>
<gene>
    <name evidence="2" type="ORF">Ade02nite_18980</name>
</gene>
<evidence type="ECO:0000313" key="3">
    <source>
        <dbReference type="Proteomes" id="UP000609879"/>
    </source>
</evidence>
<name>A0ABQ3XZV0_9ACTN</name>
<keyword evidence="3" id="KW-1185">Reference proteome</keyword>